<reference evidence="2" key="1">
    <citation type="submission" date="2020-07" db="EMBL/GenBank/DDBJ databases">
        <title>Draft Genome Sequence of a Deep-Sea Yeast, Naganishia (Cryptococcus) liquefaciens strain N6.</title>
        <authorList>
            <person name="Han Y.W."/>
            <person name="Kajitani R."/>
            <person name="Morimoto H."/>
            <person name="Parhat M."/>
            <person name="Tsubouchi H."/>
            <person name="Bakenova O."/>
            <person name="Ogata M."/>
            <person name="Argunhan B."/>
            <person name="Aoki R."/>
            <person name="Kajiwara S."/>
            <person name="Itoh T."/>
            <person name="Iwasaki H."/>
        </authorList>
    </citation>
    <scope>NUCLEOTIDE SEQUENCE</scope>
    <source>
        <strain evidence="2">N6</strain>
    </source>
</reference>
<dbReference type="Proteomes" id="UP000620104">
    <property type="component" value="Unassembled WGS sequence"/>
</dbReference>
<dbReference type="AlphaFoldDB" id="A0A8H3U009"/>
<evidence type="ECO:0000256" key="1">
    <source>
        <dbReference type="SAM" id="MobiDB-lite"/>
    </source>
</evidence>
<evidence type="ECO:0000313" key="3">
    <source>
        <dbReference type="Proteomes" id="UP000620104"/>
    </source>
</evidence>
<dbReference type="EMBL" id="BLZA01000057">
    <property type="protein sequence ID" value="GHJ90224.1"/>
    <property type="molecule type" value="Genomic_DNA"/>
</dbReference>
<keyword evidence="3" id="KW-1185">Reference proteome</keyword>
<feature type="region of interest" description="Disordered" evidence="1">
    <location>
        <begin position="24"/>
        <end position="53"/>
    </location>
</feature>
<sequence>MPYNKSGEAYQRHLLMAKLHRELAKKEKPKKKAVANPKAGIEKEPMPERRPGQTLNNYAQQCVAVMNRNLGFTGGKSAGRRAREAARRKTVVQKEAEKAEESAQQEDEDEDLENDGPAEQTLKGWLSNAEDKAVNAPANKANTQVGAANAPD</sequence>
<evidence type="ECO:0000313" key="2">
    <source>
        <dbReference type="EMBL" id="GHJ90224.1"/>
    </source>
</evidence>
<feature type="compositionally biased region" description="Basic and acidic residues" evidence="1">
    <location>
        <begin position="40"/>
        <end position="51"/>
    </location>
</feature>
<feature type="region of interest" description="Disordered" evidence="1">
    <location>
        <begin position="70"/>
        <end position="152"/>
    </location>
</feature>
<proteinExistence type="predicted"/>
<comment type="caution">
    <text evidence="2">The sequence shown here is derived from an EMBL/GenBank/DDBJ whole genome shotgun (WGS) entry which is preliminary data.</text>
</comment>
<accession>A0A8H3U009</accession>
<organism evidence="2 3">
    <name type="scientific">Naganishia liquefaciens</name>
    <dbReference type="NCBI Taxonomy" id="104408"/>
    <lineage>
        <taxon>Eukaryota</taxon>
        <taxon>Fungi</taxon>
        <taxon>Dikarya</taxon>
        <taxon>Basidiomycota</taxon>
        <taxon>Agaricomycotina</taxon>
        <taxon>Tremellomycetes</taxon>
        <taxon>Filobasidiales</taxon>
        <taxon>Filobasidiaceae</taxon>
        <taxon>Naganishia</taxon>
    </lineage>
</organism>
<feature type="compositionally biased region" description="Basic and acidic residues" evidence="1">
    <location>
        <begin position="81"/>
        <end position="101"/>
    </location>
</feature>
<gene>
    <name evidence="2" type="ORF">NliqN6_6626</name>
</gene>
<name>A0A8H3U009_9TREE</name>
<feature type="compositionally biased region" description="Acidic residues" evidence="1">
    <location>
        <begin position="103"/>
        <end position="116"/>
    </location>
</feature>
<protein>
    <submittedName>
        <fullName evidence="2">Uncharacterized protein</fullName>
    </submittedName>
</protein>